<keyword evidence="3" id="KW-1185">Reference proteome</keyword>
<gene>
    <name evidence="2" type="ORF">PY06962</name>
</gene>
<comment type="caution">
    <text evidence="2">The sequence shown here is derived from an EMBL/GenBank/DDBJ whole genome shotgun (WGS) entry which is preliminary data.</text>
</comment>
<reference evidence="2 3" key="1">
    <citation type="journal article" date="2002" name="Nature">
        <title>Genome sequence and comparative analysis of the model rodent malaria parasite Plasmodium yoelii yoelii.</title>
        <authorList>
            <person name="Carlton J.M."/>
            <person name="Angiuoli S.V."/>
            <person name="Suh B.B."/>
            <person name="Kooij T.W."/>
            <person name="Pertea M."/>
            <person name="Silva J.C."/>
            <person name="Ermolaeva M.D."/>
            <person name="Allen J.E."/>
            <person name="Selengut J.D."/>
            <person name="Koo H.L."/>
            <person name="Peterson J.D."/>
            <person name="Pop M."/>
            <person name="Kosack D.S."/>
            <person name="Shumway M.F."/>
            <person name="Bidwell S.L."/>
            <person name="Shallom S.J."/>
            <person name="van Aken S.E."/>
            <person name="Riedmuller S.B."/>
            <person name="Feldblyum T.V."/>
            <person name="Cho J.K."/>
            <person name="Quackenbush J."/>
            <person name="Sedegah M."/>
            <person name="Shoaibi A."/>
            <person name="Cummings L.M."/>
            <person name="Florens L."/>
            <person name="Yates J.R."/>
            <person name="Raine J.D."/>
            <person name="Sinden R.E."/>
            <person name="Harris M.A."/>
            <person name="Cunningham D.A."/>
            <person name="Preiser P.R."/>
            <person name="Bergman L.W."/>
            <person name="Vaidya A.B."/>
            <person name="van Lin L.H."/>
            <person name="Janse C.J."/>
            <person name="Waters A.P."/>
            <person name="Smith H.O."/>
            <person name="White O.R."/>
            <person name="Salzberg S.L."/>
            <person name="Venter J.C."/>
            <person name="Fraser C.M."/>
            <person name="Hoffman S.L."/>
            <person name="Gardner M.J."/>
            <person name="Carucci D.J."/>
        </authorList>
    </citation>
    <scope>NUCLEOTIDE SEQUENCE [LARGE SCALE GENOMIC DNA]</scope>
    <source>
        <strain evidence="2 3">17XNL</strain>
    </source>
</reference>
<dbReference type="InParanoid" id="Q7R9A2"/>
<protein>
    <submittedName>
        <fullName evidence="2">Uncharacterized protein</fullName>
    </submittedName>
</protein>
<evidence type="ECO:0000313" key="3">
    <source>
        <dbReference type="Proteomes" id="UP000008553"/>
    </source>
</evidence>
<sequence length="26" mass="3068">MIQGSDLKKKQTKAIRREMSQLNSYI</sequence>
<organism evidence="2 3">
    <name type="scientific">Plasmodium yoelii yoelii</name>
    <dbReference type="NCBI Taxonomy" id="73239"/>
    <lineage>
        <taxon>Eukaryota</taxon>
        <taxon>Sar</taxon>
        <taxon>Alveolata</taxon>
        <taxon>Apicomplexa</taxon>
        <taxon>Aconoidasida</taxon>
        <taxon>Haemosporida</taxon>
        <taxon>Plasmodiidae</taxon>
        <taxon>Plasmodium</taxon>
        <taxon>Plasmodium (Vinckeia)</taxon>
    </lineage>
</organism>
<dbReference type="PaxDb" id="73239-Q7R9A2"/>
<dbReference type="EMBL" id="AABL01002450">
    <property type="protein sequence ID" value="EAA19291.1"/>
    <property type="molecule type" value="Genomic_DNA"/>
</dbReference>
<evidence type="ECO:0000313" key="2">
    <source>
        <dbReference type="EMBL" id="EAA19291.1"/>
    </source>
</evidence>
<name>Q7R9A2_PLAYO</name>
<dbReference type="Proteomes" id="UP000008553">
    <property type="component" value="Unassembled WGS sequence"/>
</dbReference>
<accession>Q7R9A2</accession>
<evidence type="ECO:0000256" key="1">
    <source>
        <dbReference type="SAM" id="MobiDB-lite"/>
    </source>
</evidence>
<proteinExistence type="predicted"/>
<feature type="region of interest" description="Disordered" evidence="1">
    <location>
        <begin position="1"/>
        <end position="26"/>
    </location>
</feature>
<dbReference type="AlphaFoldDB" id="Q7R9A2"/>